<feature type="compositionally biased region" description="Polar residues" evidence="1">
    <location>
        <begin position="195"/>
        <end position="206"/>
    </location>
</feature>
<name>A0A812V694_9DINO</name>
<evidence type="ECO:0000313" key="2">
    <source>
        <dbReference type="EMBL" id="CAE7616610.1"/>
    </source>
</evidence>
<comment type="caution">
    <text evidence="2">The sequence shown here is derived from an EMBL/GenBank/DDBJ whole genome shotgun (WGS) entry which is preliminary data.</text>
</comment>
<dbReference type="OrthoDB" id="408095at2759"/>
<feature type="compositionally biased region" description="Low complexity" evidence="1">
    <location>
        <begin position="185"/>
        <end position="194"/>
    </location>
</feature>
<reference evidence="2" key="1">
    <citation type="submission" date="2021-02" db="EMBL/GenBank/DDBJ databases">
        <authorList>
            <person name="Dougan E. K."/>
            <person name="Rhodes N."/>
            <person name="Thang M."/>
            <person name="Chan C."/>
        </authorList>
    </citation>
    <scope>NUCLEOTIDE SEQUENCE</scope>
</reference>
<keyword evidence="3" id="KW-1185">Reference proteome</keyword>
<gene>
    <name evidence="2" type="ORF">SNEC2469_LOCUS17507</name>
</gene>
<dbReference type="AlphaFoldDB" id="A0A812V694"/>
<accession>A0A812V694</accession>
<sequence>MKFNRSLESTAVLKELFQMYKDSGYDWMQSDLVLQAKRSQQTAVTGARSYASFKSLVEKHGENKAKMLRSEKYALQCNGSYLPDVPWHMAHPDFMADEEEELFLVFDSAKVENSKTDEQSHRFQSDMQLSGDDHAAQLSLTCFVIPRPRPALMNQMPDPIGAASSGLPGFTNNALHAGEVRENNPNKNKPKNPNQAKKATSFQQKGQAKIKESGGLLTDAKTWLHKVDEESKKSPAEATVQLCWNNYYMSA</sequence>
<evidence type="ECO:0000313" key="3">
    <source>
        <dbReference type="Proteomes" id="UP000601435"/>
    </source>
</evidence>
<protein>
    <submittedName>
        <fullName evidence="2">Uncharacterized protein</fullName>
    </submittedName>
</protein>
<dbReference type="Proteomes" id="UP000601435">
    <property type="component" value="Unassembled WGS sequence"/>
</dbReference>
<evidence type="ECO:0000256" key="1">
    <source>
        <dbReference type="SAM" id="MobiDB-lite"/>
    </source>
</evidence>
<organism evidence="2 3">
    <name type="scientific">Symbiodinium necroappetens</name>
    <dbReference type="NCBI Taxonomy" id="1628268"/>
    <lineage>
        <taxon>Eukaryota</taxon>
        <taxon>Sar</taxon>
        <taxon>Alveolata</taxon>
        <taxon>Dinophyceae</taxon>
        <taxon>Suessiales</taxon>
        <taxon>Symbiodiniaceae</taxon>
        <taxon>Symbiodinium</taxon>
    </lineage>
</organism>
<proteinExistence type="predicted"/>
<dbReference type="EMBL" id="CAJNJA010029009">
    <property type="protein sequence ID" value="CAE7616610.1"/>
    <property type="molecule type" value="Genomic_DNA"/>
</dbReference>
<feature type="region of interest" description="Disordered" evidence="1">
    <location>
        <begin position="180"/>
        <end position="214"/>
    </location>
</feature>